<dbReference type="InterPro" id="IPR041555">
    <property type="entry name" value="MG3"/>
</dbReference>
<dbReference type="Pfam" id="PF07677">
    <property type="entry name" value="A2M_recep"/>
    <property type="match status" value="1"/>
</dbReference>
<dbReference type="Pfam" id="PF07703">
    <property type="entry name" value="A2M_BRD"/>
    <property type="match status" value="1"/>
</dbReference>
<dbReference type="InterPro" id="IPR011626">
    <property type="entry name" value="Alpha-macroglobulin_TED"/>
</dbReference>
<dbReference type="CDD" id="cd02897">
    <property type="entry name" value="A2M_2"/>
    <property type="match status" value="1"/>
</dbReference>
<dbReference type="GO" id="GO:0004867">
    <property type="term" value="F:serine-type endopeptidase inhibitor activity"/>
    <property type="evidence" value="ECO:0007669"/>
    <property type="project" value="UniProtKB-KW"/>
</dbReference>
<dbReference type="InterPro" id="IPR040839">
    <property type="entry name" value="MG4"/>
</dbReference>
<dbReference type="InterPro" id="IPR050473">
    <property type="entry name" value="A2M/Complement_sys"/>
</dbReference>
<dbReference type="PROSITE" id="PS00477">
    <property type="entry name" value="ALPHA_2_MACROGLOBULIN"/>
    <property type="match status" value="1"/>
</dbReference>
<keyword evidence="6" id="KW-0722">Serine protease inhibitor</keyword>
<evidence type="ECO:0000256" key="5">
    <source>
        <dbReference type="ARBA" id="ARBA00022729"/>
    </source>
</evidence>
<keyword evidence="7" id="KW-1015">Disulfide bond</keyword>
<dbReference type="Proteomes" id="UP000031443">
    <property type="component" value="Unassembled WGS sequence"/>
</dbReference>
<evidence type="ECO:0000256" key="2">
    <source>
        <dbReference type="ARBA" id="ARBA00010952"/>
    </source>
</evidence>
<dbReference type="InterPro" id="IPR013783">
    <property type="entry name" value="Ig-like_fold"/>
</dbReference>
<dbReference type="InterPro" id="IPR011625">
    <property type="entry name" value="A2M_N_BRD"/>
</dbReference>
<dbReference type="InterPro" id="IPR001599">
    <property type="entry name" value="Macroglobln_a2"/>
</dbReference>
<dbReference type="Pfam" id="PF17789">
    <property type="entry name" value="MG4"/>
    <property type="match status" value="1"/>
</dbReference>
<dbReference type="Pfam" id="PF07678">
    <property type="entry name" value="TED_complement"/>
    <property type="match status" value="1"/>
</dbReference>
<feature type="chain" id="PRO_5004080246" evidence="10">
    <location>
        <begin position="19"/>
        <end position="1437"/>
    </location>
</feature>
<comment type="similarity">
    <text evidence="2">Belongs to the protease inhibitor I39 (alpha-2-macroglobulin) family.</text>
</comment>
<evidence type="ECO:0000259" key="12">
    <source>
        <dbReference type="SMART" id="SM01360"/>
    </source>
</evidence>
<feature type="region of interest" description="Disordered" evidence="9">
    <location>
        <begin position="724"/>
        <end position="750"/>
    </location>
</feature>
<feature type="domain" description="Alpha-2-macroglobulin" evidence="12">
    <location>
        <begin position="757"/>
        <end position="846"/>
    </location>
</feature>
<dbReference type="eggNOG" id="KOG1366">
    <property type="taxonomic scope" value="Eukaryota"/>
</dbReference>
<dbReference type="EMBL" id="KB515918">
    <property type="protein sequence ID" value="EMP39674.1"/>
    <property type="molecule type" value="Genomic_DNA"/>
</dbReference>
<dbReference type="Gene3D" id="2.60.40.10">
    <property type="entry name" value="Immunoglobulins"/>
    <property type="match status" value="1"/>
</dbReference>
<dbReference type="Gene3D" id="2.60.40.1930">
    <property type="match status" value="2"/>
</dbReference>
<comment type="subcellular location">
    <subcellularLocation>
        <location evidence="1">Secreted</location>
    </subcellularLocation>
</comment>
<feature type="domain" description="Alpha-macroglobulin receptor-binding" evidence="13">
    <location>
        <begin position="1350"/>
        <end position="1437"/>
    </location>
</feature>
<dbReference type="STRING" id="8469.M7BR21"/>
<keyword evidence="5 10" id="KW-0732">Signal</keyword>
<keyword evidence="4" id="KW-0646">Protease inhibitor</keyword>
<gene>
    <name evidence="14" type="ORF">UY3_03057</name>
</gene>
<dbReference type="PANTHER" id="PTHR11412:SF185">
    <property type="entry name" value="ALPHA-2-MACROGLOBULIN-LIKE PROTEIN 1"/>
    <property type="match status" value="1"/>
</dbReference>
<evidence type="ECO:0000313" key="14">
    <source>
        <dbReference type="EMBL" id="EMP39674.1"/>
    </source>
</evidence>
<dbReference type="Gene3D" id="6.20.50.160">
    <property type="match status" value="1"/>
</dbReference>
<dbReference type="SMART" id="SM01419">
    <property type="entry name" value="Thiol-ester_cl"/>
    <property type="match status" value="1"/>
</dbReference>
<dbReference type="Pfam" id="PF17791">
    <property type="entry name" value="MG3"/>
    <property type="match status" value="1"/>
</dbReference>
<dbReference type="Gene3D" id="2.20.130.20">
    <property type="match status" value="1"/>
</dbReference>
<dbReference type="Gene3D" id="1.50.10.20">
    <property type="match status" value="1"/>
</dbReference>
<protein>
    <submittedName>
        <fullName evidence="14">Alpha-2-macroglobulin-like protein 1</fullName>
    </submittedName>
</protein>
<dbReference type="GO" id="GO:0005615">
    <property type="term" value="C:extracellular space"/>
    <property type="evidence" value="ECO:0007669"/>
    <property type="project" value="InterPro"/>
</dbReference>
<evidence type="ECO:0000256" key="3">
    <source>
        <dbReference type="ARBA" id="ARBA00022525"/>
    </source>
</evidence>
<dbReference type="SUPFAM" id="SSF49410">
    <property type="entry name" value="Alpha-macroglobulin receptor domain"/>
    <property type="match status" value="1"/>
</dbReference>
<sequence length="1437" mass="160722">MQGVSLLWALALLPTAAPETLNPYYVVVIPAIIHHPGHEKVCIHLSSLPETVHLAVTLEMQTQNHTLVEKDVEKPGIFECISFKVPAFVPREKQFNEPADEVASVHAVIHRGERVSYEGRKKVLVRGQNARIVIDTDKPFYKPGETVKFRIVTLDEDFKAIDKVYPLVLLQDPNGNRISQWVDVKPRQGIVDLSFPLASEAAMGKYTIKVDKDMPRGLEATFKVEEYELPKFELVFNVPPLVTTSEEEFQFTVCGRYTYGKPVQGKIKVTLIWSLMDLLKLEENRILSTRNGEYMSQTNKKGCANFTVDMDDLEANSTAYGSTFFIAAELEEEGTGATNMGIVSAAIATKMVEVNFVNLNPFYKLGFPYMGKMCFTINDVPIKNHTVYLTVDVNDVETHLPYVTDEKGEVHFSLDTAKWNNTLVSLRGRYSIVNITEGDLHTVAIVHQEAFNWLKPFYSESNSFLEIQQVEEELPCDQEQEVWVDYILDRNELDPGADHVDFYYLVVSGGRIVLSGQTQVPVGQDETLKGSFSLTLPISSELAPSARLLLYAIFADGEVAADVDVFTVSKCFKHKVTLGFSEEEDLPGSKVNLHLKADPGSLCSIRAVDKSVLLKDDRVMTPKSVYELGSEEDYMIGGRGFPYRLEDFEPYPCLPPVFPLLPTPRNRRSLMGAPWYQSEADVYSLFKQLRMKILTNTKVKKPVSCDRPTYKRRILHTARTQDSDNVIPLPVPQPHAGVAPSPEKEKKTKPRTHFPETWIWDLVPVGEEGKASLQATAPDTITEWQADMFCIADSGFGLSQPAKFRVFQPFFVDVTLPYSVVREETFTLKATIFNYLKDCIQVHTSLAESLELQVESCTGCQYTSCLCANEAKTFSWKVTATKLGKVNVTVSTEALESHELCGNEIAVTPPRGRTDTVIQALLVKPGGVLEEKTHNVFLCATGDIMGTALQNLHQLLRLPFGCGEQNMVMFAPNIFVLQYLEKTKQATPEIRNKALEFMKTGYQRQLLYKHDNGSYSAFGKRDAEGNTWLTAFVARSFGQASSYLYIDEQHIQDAVRWLGQNQLPSGCFQSVGKLFNNALKGGVDDEISLTAYITAALLELHLEKNGTMVDDALLCLKKASRDVNSTYAQALMAYVFTLAKDMETRQQLLEPLDQQAGKPGGYLSQAKDEDSSEEVMEDSLSSIETVAYILLAHISKPEVSAAEITATSQIVRWLTNQRNPYGGFISTQDTVVALQALARYAALTYHEAEGVKVTVKSKEGSQQEFHVDKNNQLVLQQASLQQVPGEYVVQAVGNGCVYVQTTLRYNVPPPESKATFVLDVKTAPEECNHAARKYFDLNVQVSYIGDRESSNMALIEVTMLSGFVPVKKSVKKLEKMPLVKKTEVQPGEVTIYLEELDKSPLSFTISVKQEIKVQNLKPATVTVYDYYQPDVKKEDSQ</sequence>
<dbReference type="SUPFAM" id="SSF48239">
    <property type="entry name" value="Terpenoid cyclases/Protein prenyltransferases"/>
    <property type="match status" value="1"/>
</dbReference>
<dbReference type="SUPFAM" id="SSF81296">
    <property type="entry name" value="E set domains"/>
    <property type="match status" value="1"/>
</dbReference>
<organism evidence="14 15">
    <name type="scientific">Chelonia mydas</name>
    <name type="common">Green sea-turtle</name>
    <name type="synonym">Chelonia agassizi</name>
    <dbReference type="NCBI Taxonomy" id="8469"/>
    <lineage>
        <taxon>Eukaryota</taxon>
        <taxon>Metazoa</taxon>
        <taxon>Chordata</taxon>
        <taxon>Craniata</taxon>
        <taxon>Vertebrata</taxon>
        <taxon>Euteleostomi</taxon>
        <taxon>Archelosauria</taxon>
        <taxon>Testudinata</taxon>
        <taxon>Testudines</taxon>
        <taxon>Cryptodira</taxon>
        <taxon>Durocryptodira</taxon>
        <taxon>Americhelydia</taxon>
        <taxon>Chelonioidea</taxon>
        <taxon>Cheloniidae</taxon>
        <taxon>Chelonia</taxon>
    </lineage>
</organism>
<dbReference type="InterPro" id="IPR008930">
    <property type="entry name" value="Terpenoid_cyclase/PrenylTrfase"/>
</dbReference>
<evidence type="ECO:0000256" key="10">
    <source>
        <dbReference type="SAM" id="SignalP"/>
    </source>
</evidence>
<dbReference type="SMART" id="SM01359">
    <property type="entry name" value="A2M_N_2"/>
    <property type="match status" value="1"/>
</dbReference>
<dbReference type="Pfam" id="PF01835">
    <property type="entry name" value="MG2"/>
    <property type="match status" value="1"/>
</dbReference>
<feature type="signal peptide" evidence="10">
    <location>
        <begin position="1"/>
        <end position="18"/>
    </location>
</feature>
<dbReference type="SMART" id="SM01361">
    <property type="entry name" value="A2M_recep"/>
    <property type="match status" value="1"/>
</dbReference>
<dbReference type="FunFam" id="2.60.40.1930:FF:000001">
    <property type="entry name" value="CD109 isoform 3"/>
    <property type="match status" value="1"/>
</dbReference>
<evidence type="ECO:0000256" key="1">
    <source>
        <dbReference type="ARBA" id="ARBA00004613"/>
    </source>
</evidence>
<dbReference type="Gene3D" id="2.60.40.690">
    <property type="entry name" value="Alpha-macroglobulin, receptor-binding domain"/>
    <property type="match status" value="1"/>
</dbReference>
<keyword evidence="8" id="KW-0325">Glycoprotein</keyword>
<dbReference type="InterPro" id="IPR019742">
    <property type="entry name" value="MacrogloblnA2_CS"/>
</dbReference>
<dbReference type="Gene3D" id="2.60.40.1940">
    <property type="match status" value="1"/>
</dbReference>
<evidence type="ECO:0000256" key="6">
    <source>
        <dbReference type="ARBA" id="ARBA00022900"/>
    </source>
</evidence>
<evidence type="ECO:0000256" key="9">
    <source>
        <dbReference type="SAM" id="MobiDB-lite"/>
    </source>
</evidence>
<dbReference type="PANTHER" id="PTHR11412">
    <property type="entry name" value="MACROGLOBULIN / COMPLEMENT"/>
    <property type="match status" value="1"/>
</dbReference>
<feature type="domain" description="Alpha-2-macroglobulin bait region" evidence="11">
    <location>
        <begin position="465"/>
        <end position="615"/>
    </location>
</feature>
<dbReference type="InterPro" id="IPR041813">
    <property type="entry name" value="A2M_TED"/>
</dbReference>
<dbReference type="InterPro" id="IPR036595">
    <property type="entry name" value="A-macroglobulin_rcpt-bd_sf"/>
</dbReference>
<evidence type="ECO:0000256" key="8">
    <source>
        <dbReference type="ARBA" id="ARBA00023180"/>
    </source>
</evidence>
<dbReference type="Gene3D" id="2.60.120.1540">
    <property type="match status" value="1"/>
</dbReference>
<dbReference type="InterPro" id="IPR047565">
    <property type="entry name" value="Alpha-macroglob_thiol-ester_cl"/>
</dbReference>
<dbReference type="InterPro" id="IPR002890">
    <property type="entry name" value="MG2"/>
</dbReference>
<dbReference type="Pfam" id="PF00207">
    <property type="entry name" value="A2M"/>
    <property type="match status" value="1"/>
</dbReference>
<dbReference type="FunFam" id="1.50.10.20:FF:000001">
    <property type="entry name" value="CD109 isoform 1"/>
    <property type="match status" value="1"/>
</dbReference>
<name>M7BR21_CHEMY</name>
<dbReference type="SMART" id="SM01360">
    <property type="entry name" value="A2M"/>
    <property type="match status" value="1"/>
</dbReference>
<dbReference type="InterPro" id="IPR014756">
    <property type="entry name" value="Ig_E-set"/>
</dbReference>
<evidence type="ECO:0000259" key="11">
    <source>
        <dbReference type="SMART" id="SM01359"/>
    </source>
</evidence>
<evidence type="ECO:0000256" key="4">
    <source>
        <dbReference type="ARBA" id="ARBA00022690"/>
    </source>
</evidence>
<accession>M7BR21</accession>
<evidence type="ECO:0000259" key="13">
    <source>
        <dbReference type="SMART" id="SM01361"/>
    </source>
</evidence>
<keyword evidence="3" id="KW-0964">Secreted</keyword>
<keyword evidence="15" id="KW-1185">Reference proteome</keyword>
<dbReference type="InterPro" id="IPR009048">
    <property type="entry name" value="A-macroglobulin_rcpt-bd"/>
</dbReference>
<reference evidence="15" key="1">
    <citation type="journal article" date="2013" name="Nat. Genet.">
        <title>The draft genomes of soft-shell turtle and green sea turtle yield insights into the development and evolution of the turtle-specific body plan.</title>
        <authorList>
            <person name="Wang Z."/>
            <person name="Pascual-Anaya J."/>
            <person name="Zadissa A."/>
            <person name="Li W."/>
            <person name="Niimura Y."/>
            <person name="Huang Z."/>
            <person name="Li C."/>
            <person name="White S."/>
            <person name="Xiong Z."/>
            <person name="Fang D."/>
            <person name="Wang B."/>
            <person name="Ming Y."/>
            <person name="Chen Y."/>
            <person name="Zheng Y."/>
            <person name="Kuraku S."/>
            <person name="Pignatelli M."/>
            <person name="Herrero J."/>
            <person name="Beal K."/>
            <person name="Nozawa M."/>
            <person name="Li Q."/>
            <person name="Wang J."/>
            <person name="Zhang H."/>
            <person name="Yu L."/>
            <person name="Shigenobu S."/>
            <person name="Wang J."/>
            <person name="Liu J."/>
            <person name="Flicek P."/>
            <person name="Searle S."/>
            <person name="Wang J."/>
            <person name="Kuratani S."/>
            <person name="Yin Y."/>
            <person name="Aken B."/>
            <person name="Zhang G."/>
            <person name="Irie N."/>
        </authorList>
    </citation>
    <scope>NUCLEOTIDE SEQUENCE [LARGE SCALE GENOMIC DNA]</scope>
</reference>
<proteinExistence type="inferred from homology"/>
<evidence type="ECO:0000256" key="7">
    <source>
        <dbReference type="ARBA" id="ARBA00023157"/>
    </source>
</evidence>
<evidence type="ECO:0000313" key="15">
    <source>
        <dbReference type="Proteomes" id="UP000031443"/>
    </source>
</evidence>